<reference evidence="3" key="1">
    <citation type="journal article" date="2019" name="Int. J. Syst. Evol. Microbiol.">
        <title>The Global Catalogue of Microorganisms (GCM) 10K type strain sequencing project: providing services to taxonomists for standard genome sequencing and annotation.</title>
        <authorList>
            <consortium name="The Broad Institute Genomics Platform"/>
            <consortium name="The Broad Institute Genome Sequencing Center for Infectious Disease"/>
            <person name="Wu L."/>
            <person name="Ma J."/>
        </authorList>
    </citation>
    <scope>NUCLEOTIDE SEQUENCE [LARGE SCALE GENOMIC DNA]</scope>
    <source>
        <strain evidence="3">JCM 16578</strain>
    </source>
</reference>
<sequence length="45" mass="4763">MPPLVPTGQKRTSTYAKEEAAGKGARDLDRAYGFAAHPQPGPPRA</sequence>
<protein>
    <submittedName>
        <fullName evidence="2">Uncharacterized protein</fullName>
    </submittedName>
</protein>
<keyword evidence="3" id="KW-1185">Reference proteome</keyword>
<evidence type="ECO:0000313" key="2">
    <source>
        <dbReference type="EMBL" id="GAA3898364.1"/>
    </source>
</evidence>
<feature type="compositionally biased region" description="Basic and acidic residues" evidence="1">
    <location>
        <begin position="16"/>
        <end position="30"/>
    </location>
</feature>
<accession>A0ABP7LF04</accession>
<dbReference type="EMBL" id="BAAAZA010000039">
    <property type="protein sequence ID" value="GAA3898364.1"/>
    <property type="molecule type" value="Genomic_DNA"/>
</dbReference>
<proteinExistence type="predicted"/>
<dbReference type="Proteomes" id="UP001501563">
    <property type="component" value="Unassembled WGS sequence"/>
</dbReference>
<evidence type="ECO:0000256" key="1">
    <source>
        <dbReference type="SAM" id="MobiDB-lite"/>
    </source>
</evidence>
<name>A0ABP7LF04_9ACTN</name>
<organism evidence="2 3">
    <name type="scientific">Streptomyces lannensis</name>
    <dbReference type="NCBI Taxonomy" id="766498"/>
    <lineage>
        <taxon>Bacteria</taxon>
        <taxon>Bacillati</taxon>
        <taxon>Actinomycetota</taxon>
        <taxon>Actinomycetes</taxon>
        <taxon>Kitasatosporales</taxon>
        <taxon>Streptomycetaceae</taxon>
        <taxon>Streptomyces</taxon>
    </lineage>
</organism>
<comment type="caution">
    <text evidence="2">The sequence shown here is derived from an EMBL/GenBank/DDBJ whole genome shotgun (WGS) entry which is preliminary data.</text>
</comment>
<evidence type="ECO:0000313" key="3">
    <source>
        <dbReference type="Proteomes" id="UP001501563"/>
    </source>
</evidence>
<feature type="region of interest" description="Disordered" evidence="1">
    <location>
        <begin position="1"/>
        <end position="45"/>
    </location>
</feature>
<gene>
    <name evidence="2" type="ORF">GCM10022207_78450</name>
</gene>